<dbReference type="AlphaFoldDB" id="A0AAV6WBQ5"/>
<keyword evidence="4" id="KW-1185">Reference proteome</keyword>
<dbReference type="PANTHER" id="PTHR37710">
    <property type="entry name" value="TRANSMEMBRANE PROTEIN"/>
    <property type="match status" value="1"/>
</dbReference>
<reference evidence="3" key="1">
    <citation type="submission" date="2019-10" db="EMBL/GenBank/DDBJ databases">
        <authorList>
            <person name="Zhang R."/>
            <person name="Pan Y."/>
            <person name="Wang J."/>
            <person name="Ma R."/>
            <person name="Yu S."/>
        </authorList>
    </citation>
    <scope>NUCLEOTIDE SEQUENCE</scope>
    <source>
        <strain evidence="3">LA-IB0</strain>
        <tissue evidence="3">Leaf</tissue>
    </source>
</reference>
<evidence type="ECO:0000313" key="3">
    <source>
        <dbReference type="EMBL" id="KAG8365922.1"/>
    </source>
</evidence>
<keyword evidence="2" id="KW-0472">Membrane</keyword>
<gene>
    <name evidence="3" type="ORF">BUALT_Bualt17G0022400</name>
</gene>
<proteinExistence type="predicted"/>
<comment type="caution">
    <text evidence="3">The sequence shown here is derived from an EMBL/GenBank/DDBJ whole genome shotgun (WGS) entry which is preliminary data.</text>
</comment>
<protein>
    <recommendedName>
        <fullName evidence="5">Bestrophin homolog</fullName>
    </recommendedName>
</protein>
<organism evidence="3 4">
    <name type="scientific">Buddleja alternifolia</name>
    <dbReference type="NCBI Taxonomy" id="168488"/>
    <lineage>
        <taxon>Eukaryota</taxon>
        <taxon>Viridiplantae</taxon>
        <taxon>Streptophyta</taxon>
        <taxon>Embryophyta</taxon>
        <taxon>Tracheophyta</taxon>
        <taxon>Spermatophyta</taxon>
        <taxon>Magnoliopsida</taxon>
        <taxon>eudicotyledons</taxon>
        <taxon>Gunneridae</taxon>
        <taxon>Pentapetalae</taxon>
        <taxon>asterids</taxon>
        <taxon>lamiids</taxon>
        <taxon>Lamiales</taxon>
        <taxon>Scrophulariaceae</taxon>
        <taxon>Buddlejeae</taxon>
        <taxon>Buddleja</taxon>
    </lineage>
</organism>
<feature type="transmembrane region" description="Helical" evidence="2">
    <location>
        <begin position="74"/>
        <end position="96"/>
    </location>
</feature>
<feature type="region of interest" description="Disordered" evidence="1">
    <location>
        <begin position="184"/>
        <end position="211"/>
    </location>
</feature>
<evidence type="ECO:0000256" key="2">
    <source>
        <dbReference type="SAM" id="Phobius"/>
    </source>
</evidence>
<dbReference type="Proteomes" id="UP000826271">
    <property type="component" value="Unassembled WGS sequence"/>
</dbReference>
<dbReference type="EMBL" id="WHWC01000017">
    <property type="protein sequence ID" value="KAG8365922.1"/>
    <property type="molecule type" value="Genomic_DNA"/>
</dbReference>
<keyword evidence="2" id="KW-0812">Transmembrane</keyword>
<accession>A0AAV6WBQ5</accession>
<keyword evidence="2" id="KW-1133">Transmembrane helix</keyword>
<evidence type="ECO:0000256" key="1">
    <source>
        <dbReference type="SAM" id="MobiDB-lite"/>
    </source>
</evidence>
<feature type="compositionally biased region" description="Basic and acidic residues" evidence="1">
    <location>
        <begin position="282"/>
        <end position="296"/>
    </location>
</feature>
<feature type="transmembrane region" description="Helical" evidence="2">
    <location>
        <begin position="150"/>
        <end position="167"/>
    </location>
</feature>
<sequence>MRVLYFFWSLPINIMISGFSLFNMVSGVTKKSTPRRRPLHTFGASFLAIAHNASTKLQDYDSPLGSIAKRAIKFFNLFFPFIYTMLYQWLAMLSFMDDQILTVENTVETIFPPSKCLFDKIDGLVCNAEVLPEQVDGFMTKFPMVMNWPILHPISWLKFLFFNLTHLRSMTNITREKEIKIDENCNSTQNTKTEQEKVMKSQSDSSLHENDNDAESIKRLFSLKNIIKTVFDEPEYSTAESPVFYSFKSAASSPFSDCSQDGYKNPFGQTDSPTRRTYKEILERGRKTDDENKDDNAPPEALLDEKKLAEIGEKSGKYSENGSLFKDQVAQIFEASWHLM</sequence>
<feature type="transmembrane region" description="Helical" evidence="2">
    <location>
        <begin position="6"/>
        <end position="28"/>
    </location>
</feature>
<dbReference type="PANTHER" id="PTHR37710:SF1">
    <property type="entry name" value="TRANSMEMBRANE PROTEIN"/>
    <property type="match status" value="1"/>
</dbReference>
<feature type="region of interest" description="Disordered" evidence="1">
    <location>
        <begin position="282"/>
        <end position="306"/>
    </location>
</feature>
<evidence type="ECO:0000313" key="4">
    <source>
        <dbReference type="Proteomes" id="UP000826271"/>
    </source>
</evidence>
<evidence type="ECO:0008006" key="5">
    <source>
        <dbReference type="Google" id="ProtNLM"/>
    </source>
</evidence>
<name>A0AAV6WBQ5_9LAMI</name>